<evidence type="ECO:0000256" key="1">
    <source>
        <dbReference type="ARBA" id="ARBA00003195"/>
    </source>
</evidence>
<evidence type="ECO:0000256" key="8">
    <source>
        <dbReference type="ARBA" id="ARBA00022946"/>
    </source>
</evidence>
<evidence type="ECO:0008006" key="14">
    <source>
        <dbReference type="Google" id="ProtNLM"/>
    </source>
</evidence>
<dbReference type="EMBL" id="JBJJXI010000059">
    <property type="protein sequence ID" value="KAL3398509.1"/>
    <property type="molecule type" value="Genomic_DNA"/>
</dbReference>
<keyword evidence="6" id="KW-0679">Respiratory chain</keyword>
<evidence type="ECO:0000313" key="12">
    <source>
        <dbReference type="EMBL" id="KAL3398509.1"/>
    </source>
</evidence>
<keyword evidence="8" id="KW-0809">Transit peptide</keyword>
<evidence type="ECO:0000256" key="10">
    <source>
        <dbReference type="ARBA" id="ARBA00023128"/>
    </source>
</evidence>
<protein>
    <recommendedName>
        <fullName evidence="14">NADH dehydrogenase [ubiquinone] 1 beta subcomplex subunit 2, mitochondrial</fullName>
    </recommendedName>
</protein>
<evidence type="ECO:0000256" key="2">
    <source>
        <dbReference type="ARBA" id="ARBA00004443"/>
    </source>
</evidence>
<dbReference type="GO" id="GO:0005743">
    <property type="term" value="C:mitochondrial inner membrane"/>
    <property type="evidence" value="ECO:0007669"/>
    <property type="project" value="UniProtKB-SubCell"/>
</dbReference>
<accession>A0ABD2X085</accession>
<comment type="subunit">
    <text evidence="4">Complex I is composed of 45 different subunits.</text>
</comment>
<keyword evidence="9" id="KW-0249">Electron transport</keyword>
<sequence>MIGSKAFGLLKEVARRSGQKTVKTNFQQIRLGSHSAHPHGGWCYRTAPTPPAWAVRGANFCATVCWFWFWWNIWHGWPHLIGLYDGEFLPDPRKYTDEELGIPPLEKKE</sequence>
<keyword evidence="5" id="KW-0813">Transport</keyword>
<evidence type="ECO:0000256" key="6">
    <source>
        <dbReference type="ARBA" id="ARBA00022660"/>
    </source>
</evidence>
<keyword evidence="13" id="KW-1185">Reference proteome</keyword>
<comment type="function">
    <text evidence="1">Accessory subunit of the mitochondrial membrane respiratory chain NADH dehydrogenase (Complex I), that is believed not to be involved in catalysis. Complex I functions in the transfer of electrons from NADH to the respiratory chain. The immediate electron acceptor for the enzyme is believed to be ubiquinone.</text>
</comment>
<evidence type="ECO:0000256" key="9">
    <source>
        <dbReference type="ARBA" id="ARBA00022982"/>
    </source>
</evidence>
<dbReference type="PANTHER" id="PTHR15223:SF1">
    <property type="entry name" value="NADH DEHYDROGENASE [UBIQUINONE] 1 BETA SUBCOMPLEX SUBUNIT 2, MITOCHONDRIAL"/>
    <property type="match status" value="1"/>
</dbReference>
<comment type="subcellular location">
    <subcellularLocation>
        <location evidence="2">Mitochondrion inner membrane</location>
        <topology evidence="2">Peripheral membrane protein</topology>
        <orientation evidence="2">Matrix side</orientation>
    </subcellularLocation>
</comment>
<evidence type="ECO:0000256" key="7">
    <source>
        <dbReference type="ARBA" id="ARBA00022792"/>
    </source>
</evidence>
<evidence type="ECO:0000256" key="11">
    <source>
        <dbReference type="ARBA" id="ARBA00023136"/>
    </source>
</evidence>
<dbReference type="Proteomes" id="UP001627154">
    <property type="component" value="Unassembled WGS sequence"/>
</dbReference>
<keyword evidence="11" id="KW-0472">Membrane</keyword>
<evidence type="ECO:0000256" key="4">
    <source>
        <dbReference type="ARBA" id="ARBA00011533"/>
    </source>
</evidence>
<dbReference type="PANTHER" id="PTHR15223">
    <property type="entry name" value="NADH-UBIQUINONE OXIDOREDUCTASE AGGG SUBUNIT"/>
    <property type="match status" value="1"/>
</dbReference>
<gene>
    <name evidence="12" type="ORF">TKK_007663</name>
</gene>
<proteinExistence type="inferred from homology"/>
<dbReference type="AlphaFoldDB" id="A0ABD2X085"/>
<comment type="caution">
    <text evidence="12">The sequence shown here is derived from an EMBL/GenBank/DDBJ whole genome shotgun (WGS) entry which is preliminary data.</text>
</comment>
<organism evidence="12 13">
    <name type="scientific">Trichogramma kaykai</name>
    <dbReference type="NCBI Taxonomy" id="54128"/>
    <lineage>
        <taxon>Eukaryota</taxon>
        <taxon>Metazoa</taxon>
        <taxon>Ecdysozoa</taxon>
        <taxon>Arthropoda</taxon>
        <taxon>Hexapoda</taxon>
        <taxon>Insecta</taxon>
        <taxon>Pterygota</taxon>
        <taxon>Neoptera</taxon>
        <taxon>Endopterygota</taxon>
        <taxon>Hymenoptera</taxon>
        <taxon>Apocrita</taxon>
        <taxon>Proctotrupomorpha</taxon>
        <taxon>Chalcidoidea</taxon>
        <taxon>Trichogrammatidae</taxon>
        <taxon>Trichogramma</taxon>
    </lineage>
</organism>
<comment type="similarity">
    <text evidence="3">Belongs to the complex I NDUFB2 subunit family.</text>
</comment>
<dbReference type="Pfam" id="PF14813">
    <property type="entry name" value="NADH_B2"/>
    <property type="match status" value="1"/>
</dbReference>
<keyword evidence="10" id="KW-0496">Mitochondrion</keyword>
<evidence type="ECO:0000313" key="13">
    <source>
        <dbReference type="Proteomes" id="UP001627154"/>
    </source>
</evidence>
<reference evidence="12 13" key="1">
    <citation type="journal article" date="2024" name="bioRxiv">
        <title>A reference genome for Trichogramma kaykai: A tiny desert-dwelling parasitoid wasp with competing sex-ratio distorters.</title>
        <authorList>
            <person name="Culotta J."/>
            <person name="Lindsey A.R."/>
        </authorList>
    </citation>
    <scope>NUCLEOTIDE SEQUENCE [LARGE SCALE GENOMIC DNA]</scope>
    <source>
        <strain evidence="12 13">KSX58</strain>
    </source>
</reference>
<evidence type="ECO:0000256" key="3">
    <source>
        <dbReference type="ARBA" id="ARBA00005923"/>
    </source>
</evidence>
<dbReference type="InterPro" id="IPR026627">
    <property type="entry name" value="NDUFB2_animal"/>
</dbReference>
<keyword evidence="7" id="KW-0999">Mitochondrion inner membrane</keyword>
<name>A0ABD2X085_9HYME</name>
<evidence type="ECO:0000256" key="5">
    <source>
        <dbReference type="ARBA" id="ARBA00022448"/>
    </source>
</evidence>